<organism evidence="1 2">
    <name type="scientific">Anaerostipes hadrus</name>
    <dbReference type="NCBI Taxonomy" id="649756"/>
    <lineage>
        <taxon>Bacteria</taxon>
        <taxon>Bacillati</taxon>
        <taxon>Bacillota</taxon>
        <taxon>Clostridia</taxon>
        <taxon>Lachnospirales</taxon>
        <taxon>Lachnospiraceae</taxon>
        <taxon>Anaerostipes</taxon>
    </lineage>
</organism>
<dbReference type="AlphaFoldDB" id="D4N0L5"/>
<dbReference type="KEGG" id="bprl:CL2_14640"/>
<proteinExistence type="predicted"/>
<dbReference type="Proteomes" id="UP000008960">
    <property type="component" value="Chromosome"/>
</dbReference>
<evidence type="ECO:0000313" key="1">
    <source>
        <dbReference type="EMBL" id="CBL38410.1"/>
    </source>
</evidence>
<accession>D4N0L5</accession>
<evidence type="ECO:0000313" key="2">
    <source>
        <dbReference type="Proteomes" id="UP000008960"/>
    </source>
</evidence>
<protein>
    <submittedName>
        <fullName evidence="1">Uncharacterized protein</fullName>
    </submittedName>
</protein>
<sequence>MTMNTIDMYIEKVDRFKKTLLRNIDMNDLRHLSSEEFDMCKQALDLFDATIDIIQYEMVTLELIKTQTDFIASQNELILAKLNKETD</sequence>
<dbReference type="EMBL" id="FP929061">
    <property type="protein sequence ID" value="CBL38410.1"/>
    <property type="molecule type" value="Genomic_DNA"/>
</dbReference>
<reference evidence="1 2" key="2">
    <citation type="submission" date="2010-03" db="EMBL/GenBank/DDBJ databases">
        <authorList>
            <person name="Pajon A."/>
        </authorList>
    </citation>
    <scope>NUCLEOTIDE SEQUENCE [LARGE SCALE GENOMIC DNA]</scope>
    <source>
        <strain evidence="1 2">SSC/2</strain>
    </source>
</reference>
<reference evidence="1 2" key="1">
    <citation type="submission" date="2010-03" db="EMBL/GenBank/DDBJ databases">
        <title>The genome sequence of Clostridiales sp. SSC/2.</title>
        <authorList>
            <consortium name="metaHIT consortium -- http://www.metahit.eu/"/>
            <person name="Pajon A."/>
            <person name="Turner K."/>
            <person name="Parkhill J."/>
            <person name="Duncan S."/>
            <person name="Flint H."/>
        </authorList>
    </citation>
    <scope>NUCLEOTIDE SEQUENCE [LARGE SCALE GENOMIC DNA]</scope>
    <source>
        <strain evidence="1 2">SSC/2</strain>
    </source>
</reference>
<dbReference type="RefSeq" id="WP_008390935.1">
    <property type="nucleotide sequence ID" value="NC_021016.1"/>
</dbReference>
<gene>
    <name evidence="1" type="ORF">CL2_14640</name>
</gene>
<name>D4N0L5_ANAHA</name>